<keyword evidence="2" id="KW-0548">Nucleotidyltransferase</keyword>
<keyword evidence="4" id="KW-0255">Endonuclease</keyword>
<dbReference type="Gene3D" id="3.10.10.10">
    <property type="entry name" value="HIV Type 1 Reverse Transcriptase, subunit A, domain 1"/>
    <property type="match status" value="1"/>
</dbReference>
<dbReference type="InterPro" id="IPR001995">
    <property type="entry name" value="Peptidase_A2_cat"/>
</dbReference>
<evidence type="ECO:0000256" key="4">
    <source>
        <dbReference type="ARBA" id="ARBA00022759"/>
    </source>
</evidence>
<evidence type="ECO:0000259" key="9">
    <source>
        <dbReference type="PROSITE" id="PS50878"/>
    </source>
</evidence>
<dbReference type="Pfam" id="PF00665">
    <property type="entry name" value="rve"/>
    <property type="match status" value="1"/>
</dbReference>
<dbReference type="Gene3D" id="1.10.340.70">
    <property type="match status" value="1"/>
</dbReference>
<dbReference type="GO" id="GO:0015074">
    <property type="term" value="P:DNA integration"/>
    <property type="evidence" value="ECO:0007669"/>
    <property type="project" value="InterPro"/>
</dbReference>
<dbReference type="CDD" id="cd09274">
    <property type="entry name" value="RNase_HI_RT_Ty3"/>
    <property type="match status" value="1"/>
</dbReference>
<feature type="region of interest" description="Disordered" evidence="7">
    <location>
        <begin position="222"/>
        <end position="242"/>
    </location>
</feature>
<reference evidence="11" key="1">
    <citation type="journal article" date="2014" name="PLoS ONE">
        <title>Transcriptome-Based Identification of ABC Transporters in the Western Tarnished Plant Bug Lygus hesperus.</title>
        <authorList>
            <person name="Hull J.J."/>
            <person name="Chaney K."/>
            <person name="Geib S.M."/>
            <person name="Fabrick J.A."/>
            <person name="Brent C.S."/>
            <person name="Walsh D."/>
            <person name="Lavine L.C."/>
        </authorList>
    </citation>
    <scope>NUCLEOTIDE SEQUENCE</scope>
</reference>
<evidence type="ECO:0000259" key="10">
    <source>
        <dbReference type="PROSITE" id="PS50994"/>
    </source>
</evidence>
<name>A0A0A9YJ27_LYGHE</name>
<feature type="compositionally biased region" description="Basic residues" evidence="7">
    <location>
        <begin position="1"/>
        <end position="13"/>
    </location>
</feature>
<dbReference type="PANTHER" id="PTHR37984:SF9">
    <property type="entry name" value="INTEGRASE CATALYTIC DOMAIN-CONTAINING PROTEIN"/>
    <property type="match status" value="1"/>
</dbReference>
<dbReference type="GO" id="GO:0006508">
    <property type="term" value="P:proteolysis"/>
    <property type="evidence" value="ECO:0007669"/>
    <property type="project" value="InterPro"/>
</dbReference>
<dbReference type="InterPro" id="IPR021109">
    <property type="entry name" value="Peptidase_aspartic_dom_sf"/>
</dbReference>
<evidence type="ECO:0000256" key="5">
    <source>
        <dbReference type="ARBA" id="ARBA00022801"/>
    </source>
</evidence>
<sequence length="1352" mass="154448">MTKEKRKTKRRSAAKTSPPGSPDRSPTRSEVSGRNHGSRPPSTYTSVSVCPPENFSFNPEDWIKWKNRYSRFRSISGLEEQSGKKQVDSLIFNLGERAEDIFLSFNLSSYESENYATVIKKFDEYFIPRKNIIFERAKFLRLKQGQNELIETYVTKLHSLASTCEWGELYDEMILLVIVLNMKDGKLSNKLQLEHDLTLDKAITAIRLSEDLVRQRRVLCDPEQKDPSPNVEEVSKPYNKPGFRRNNEKLEVGARCRWCGKKPAHSDKTSCPARNSVCNTCRKIGHYSTVCRSRRVNEIQNLPEGGAESPPEEFSLNEYFVGNIEANKSNPWMIEIVMNDEDVINFKIDTGADVTVIPSSLPLSEYTLHRTSVTIRGANKALLDVKGVIHAKLSYKNIETVQKVYVVGDANCALLGRPAIEALNIIPSIREVVSYDHSVIQNEFKDIFCGLGNLKKEYNIELKEGSVPYAISTPRAVPLPLMKLVEEELKDMVSKKVIAPVEGATEWCAPMVVVPKPNGKVRICVNLTKLNQNVKRRFHPIPKLDHCFAKLSGAKIFSKLDANSGFWQIPLSEECQELTTFLSPMGRFKFLKLPFGITSAPEVFQKAVHEILQDQKNAVAMMDDILVWGTTEKEHDYYLREVLTKLRAAGMTLNKEKTELKKNTVRYLGHIISETGISVDPLKVNAIKDMKELTNVKEVQRFLGMVNFVAKFVPLKSEILEPISSLLSPKKAWIWGTQQQKSFETVKTVLTTTPCLALYSPDRETVISCDASMMGLGAVLLQKQPSGELRPISYASRTLLPAEKNYSNIEREALGVAWSCDKFKDYIVGMRVTIQTDHKPLVTLLQSKDIDDITPRLLRLRLRLMRYDYDLQYVPGKHLFIADTLSRNPIPHLPDSDTELTKETDLFCYHVVATIQISDPNLILIREEQAKDRICQMLNKYSIEGWPDKSQLQPSLSKFYSVKDEISQNEGFLLRGSRIIIPQGVQRFILSRIHEGHLGVTKCQQRARRNIVWWPGMYRAIEETVKNCPQCIQNSSNKQQPLIPSEFPKRPWQKLGIDLFKLDGVWFLVATDYYSRYFELAQLSGLKSNEVIVKLKSFFCRHGIPEEIRSDCGTQFQAILGSEFDEFSKSYGFTHKTSSPHFSQSNGAAEAAVKIAKILLKKSPGDPYLALLSYRNTPLTNGFTPSELLMNRRLRDRLPSTPKFFNEKLDFTGLREKEEEYRQKYKNNYDNRHKAQLLDPFRVGDNVWITDLKRHGKIVEICKEPRSYVIESEKRRVRRNRIHLKLAPYYKPHSPPNHHSSQSNRQEVVDGQPDVNPRQSSSLVQPRNSLGRTIRRPARFLQDFGTLEVGDV</sequence>
<dbReference type="InterPro" id="IPR001584">
    <property type="entry name" value="Integrase_cat-core"/>
</dbReference>
<dbReference type="Pfam" id="PF17919">
    <property type="entry name" value="RT_RNaseH_2"/>
    <property type="match status" value="1"/>
</dbReference>
<accession>A0A0A9YJ27</accession>
<dbReference type="InterPro" id="IPR012337">
    <property type="entry name" value="RNaseH-like_sf"/>
</dbReference>
<dbReference type="InterPro" id="IPR050951">
    <property type="entry name" value="Retrovirus_Pol_polyprotein"/>
</dbReference>
<dbReference type="SUPFAM" id="SSF50630">
    <property type="entry name" value="Acid proteases"/>
    <property type="match status" value="1"/>
</dbReference>
<dbReference type="GO" id="GO:0004190">
    <property type="term" value="F:aspartic-type endopeptidase activity"/>
    <property type="evidence" value="ECO:0007669"/>
    <property type="project" value="InterPro"/>
</dbReference>
<evidence type="ECO:0000256" key="3">
    <source>
        <dbReference type="ARBA" id="ARBA00022722"/>
    </source>
</evidence>
<dbReference type="EC" id="2.7.7.49" evidence="1"/>
<feature type="region of interest" description="Disordered" evidence="7">
    <location>
        <begin position="1"/>
        <end position="49"/>
    </location>
</feature>
<feature type="domain" description="Integrase catalytic" evidence="10">
    <location>
        <begin position="1047"/>
        <end position="1210"/>
    </location>
</feature>
<evidence type="ECO:0000313" key="11">
    <source>
        <dbReference type="EMBL" id="JAG32189.1"/>
    </source>
</evidence>
<dbReference type="GO" id="GO:0003964">
    <property type="term" value="F:RNA-directed DNA polymerase activity"/>
    <property type="evidence" value="ECO:0007669"/>
    <property type="project" value="UniProtKB-KW"/>
</dbReference>
<dbReference type="Pfam" id="PF00078">
    <property type="entry name" value="RVT_1"/>
    <property type="match status" value="1"/>
</dbReference>
<evidence type="ECO:0000256" key="2">
    <source>
        <dbReference type="ARBA" id="ARBA00022695"/>
    </source>
</evidence>
<dbReference type="FunFam" id="1.10.340.70:FF:000003">
    <property type="entry name" value="Protein CBG25708"/>
    <property type="match status" value="1"/>
</dbReference>
<dbReference type="Gene3D" id="3.30.420.10">
    <property type="entry name" value="Ribonuclease H-like superfamily/Ribonuclease H"/>
    <property type="match status" value="1"/>
</dbReference>
<dbReference type="Gene3D" id="2.40.70.10">
    <property type="entry name" value="Acid Proteases"/>
    <property type="match status" value="1"/>
</dbReference>
<dbReference type="FunFam" id="3.30.70.270:FF:000026">
    <property type="entry name" value="Transposon Ty3-G Gag-Pol polyprotein"/>
    <property type="match status" value="1"/>
</dbReference>
<dbReference type="PANTHER" id="PTHR37984">
    <property type="entry name" value="PROTEIN CBG26694"/>
    <property type="match status" value="1"/>
</dbReference>
<keyword evidence="2" id="KW-0808">Transferase</keyword>
<dbReference type="InterPro" id="IPR041577">
    <property type="entry name" value="RT_RNaseH_2"/>
</dbReference>
<feature type="region of interest" description="Disordered" evidence="7">
    <location>
        <begin position="1286"/>
        <end position="1331"/>
    </location>
</feature>
<evidence type="ECO:0000256" key="1">
    <source>
        <dbReference type="ARBA" id="ARBA00012493"/>
    </source>
</evidence>
<dbReference type="EMBL" id="GBHO01011415">
    <property type="protein sequence ID" value="JAG32189.1"/>
    <property type="molecule type" value="Transcribed_RNA"/>
</dbReference>
<dbReference type="SUPFAM" id="SSF53098">
    <property type="entry name" value="Ribonuclease H-like"/>
    <property type="match status" value="1"/>
</dbReference>
<dbReference type="PROSITE" id="PS50175">
    <property type="entry name" value="ASP_PROT_RETROV"/>
    <property type="match status" value="1"/>
</dbReference>
<dbReference type="GO" id="GO:0003676">
    <property type="term" value="F:nucleic acid binding"/>
    <property type="evidence" value="ECO:0007669"/>
    <property type="project" value="InterPro"/>
</dbReference>
<gene>
    <name evidence="11" type="ORF">CM83_33880</name>
</gene>
<keyword evidence="5" id="KW-0378">Hydrolase</keyword>
<dbReference type="InterPro" id="IPR036397">
    <property type="entry name" value="RNaseH_sf"/>
</dbReference>
<reference evidence="11" key="2">
    <citation type="submission" date="2014-07" db="EMBL/GenBank/DDBJ databases">
        <authorList>
            <person name="Hull J."/>
        </authorList>
    </citation>
    <scope>NUCLEOTIDE SEQUENCE</scope>
</reference>
<dbReference type="PROSITE" id="PS50994">
    <property type="entry name" value="INTEGRASE"/>
    <property type="match status" value="1"/>
</dbReference>
<feature type="domain" description="Peptidase A2" evidence="8">
    <location>
        <begin position="344"/>
        <end position="419"/>
    </location>
</feature>
<feature type="domain" description="Reverse transcriptase" evidence="9">
    <location>
        <begin position="495"/>
        <end position="672"/>
    </location>
</feature>
<dbReference type="PROSITE" id="PS50878">
    <property type="entry name" value="RT_POL"/>
    <property type="match status" value="1"/>
</dbReference>
<evidence type="ECO:0000256" key="6">
    <source>
        <dbReference type="ARBA" id="ARBA00022918"/>
    </source>
</evidence>
<dbReference type="SUPFAM" id="SSF56672">
    <property type="entry name" value="DNA/RNA polymerases"/>
    <property type="match status" value="1"/>
</dbReference>
<proteinExistence type="predicted"/>
<evidence type="ECO:0000259" key="8">
    <source>
        <dbReference type="PROSITE" id="PS50175"/>
    </source>
</evidence>
<dbReference type="Pfam" id="PF17921">
    <property type="entry name" value="Integrase_H2C2"/>
    <property type="match status" value="1"/>
</dbReference>
<dbReference type="FunFam" id="3.10.20.370:FF:000001">
    <property type="entry name" value="Retrovirus-related Pol polyprotein from transposon 17.6-like protein"/>
    <property type="match status" value="1"/>
</dbReference>
<keyword evidence="6" id="KW-0695">RNA-directed DNA polymerase</keyword>
<dbReference type="InterPro" id="IPR000477">
    <property type="entry name" value="RT_dom"/>
</dbReference>
<dbReference type="InterPro" id="IPR041588">
    <property type="entry name" value="Integrase_H2C2"/>
</dbReference>
<dbReference type="GO" id="GO:0042575">
    <property type="term" value="C:DNA polymerase complex"/>
    <property type="evidence" value="ECO:0007669"/>
    <property type="project" value="UniProtKB-ARBA"/>
</dbReference>
<dbReference type="CDD" id="cd01647">
    <property type="entry name" value="RT_LTR"/>
    <property type="match status" value="1"/>
</dbReference>
<dbReference type="InterPro" id="IPR043502">
    <property type="entry name" value="DNA/RNA_pol_sf"/>
</dbReference>
<feature type="compositionally biased region" description="Polar residues" evidence="7">
    <location>
        <begin position="1317"/>
        <end position="1331"/>
    </location>
</feature>
<dbReference type="GO" id="GO:0004519">
    <property type="term" value="F:endonuclease activity"/>
    <property type="evidence" value="ECO:0007669"/>
    <property type="project" value="UniProtKB-KW"/>
</dbReference>
<protein>
    <recommendedName>
        <fullName evidence="1">RNA-directed DNA polymerase</fullName>
        <ecNumber evidence="1">2.7.7.49</ecNumber>
    </recommendedName>
</protein>
<keyword evidence="3" id="KW-0540">Nuclease</keyword>
<dbReference type="Gene3D" id="3.10.20.370">
    <property type="match status" value="1"/>
</dbReference>
<dbReference type="InterPro" id="IPR043128">
    <property type="entry name" value="Rev_trsase/Diguanyl_cyclase"/>
</dbReference>
<evidence type="ECO:0000256" key="7">
    <source>
        <dbReference type="SAM" id="MobiDB-lite"/>
    </source>
</evidence>
<dbReference type="Gene3D" id="3.30.70.270">
    <property type="match status" value="2"/>
</dbReference>
<dbReference type="FunFam" id="3.30.420.10:FF:000063">
    <property type="entry name" value="Retrovirus-related Pol polyprotein from transposon 297-like Protein"/>
    <property type="match status" value="1"/>
</dbReference>
<organism evidence="11">
    <name type="scientific">Lygus hesperus</name>
    <name type="common">Western plant bug</name>
    <dbReference type="NCBI Taxonomy" id="30085"/>
    <lineage>
        <taxon>Eukaryota</taxon>
        <taxon>Metazoa</taxon>
        <taxon>Ecdysozoa</taxon>
        <taxon>Arthropoda</taxon>
        <taxon>Hexapoda</taxon>
        <taxon>Insecta</taxon>
        <taxon>Pterygota</taxon>
        <taxon>Neoptera</taxon>
        <taxon>Paraneoptera</taxon>
        <taxon>Hemiptera</taxon>
        <taxon>Heteroptera</taxon>
        <taxon>Panheteroptera</taxon>
        <taxon>Cimicomorpha</taxon>
        <taxon>Miridae</taxon>
        <taxon>Mirini</taxon>
        <taxon>Lygus</taxon>
    </lineage>
</organism>